<name>A0A4P6FHA2_9MICO</name>
<dbReference type="Proteomes" id="UP000292118">
    <property type="component" value="Chromosome"/>
</dbReference>
<gene>
    <name evidence="1" type="ORF">ET471_08160</name>
</gene>
<dbReference type="OrthoDB" id="4772768at2"/>
<accession>A0A4P6FHA2</accession>
<proteinExistence type="predicted"/>
<dbReference type="RefSeq" id="WP_129187521.1">
    <property type="nucleotide sequence ID" value="NZ_CP035493.1"/>
</dbReference>
<evidence type="ECO:0000313" key="2">
    <source>
        <dbReference type="Proteomes" id="UP000292118"/>
    </source>
</evidence>
<sequence length="352" mass="38751">MNQHRSMQPCTVDGCDRDVPDTTYACEVCGARLTELLAALGDTREPDVRVLTYPHKPHHEHCPDCDLPLEQRRTLGHPDLNPLRRTGPARIRPGLLSDAEDRIAHGQTVTVGERDGMTTDAGPVTLPYRYTPAEARWELLNTLTSVADDIARRRGLFRPLNTPQALTGFLTGNIGWMRAQPDGGDLIGELLDAITHMKHAIDVPASTRYAGPCTADVEYVEEHQERPLAQIGNVTTLTTRPCTGELYARPGATQVDCPDCGATYQVADRRAWLLDQIADRLLPARDMAQAVHGLIGVDVTATTLDNNIRGWKHTGRLTARGLTRDGRPTYRIGDVIALVINSAKRRPRSKTA</sequence>
<dbReference type="EMBL" id="CP035493">
    <property type="protein sequence ID" value="QAY70008.1"/>
    <property type="molecule type" value="Genomic_DNA"/>
</dbReference>
<organism evidence="1 2">
    <name type="scientific">Xylanimonas protaetiae</name>
    <dbReference type="NCBI Taxonomy" id="2509457"/>
    <lineage>
        <taxon>Bacteria</taxon>
        <taxon>Bacillati</taxon>
        <taxon>Actinomycetota</taxon>
        <taxon>Actinomycetes</taxon>
        <taxon>Micrococcales</taxon>
        <taxon>Promicromonosporaceae</taxon>
        <taxon>Xylanimonas</taxon>
    </lineage>
</organism>
<evidence type="ECO:0008006" key="3">
    <source>
        <dbReference type="Google" id="ProtNLM"/>
    </source>
</evidence>
<keyword evidence="2" id="KW-1185">Reference proteome</keyword>
<reference evidence="1 2" key="1">
    <citation type="submission" date="2019-01" db="EMBL/GenBank/DDBJ databases">
        <title>Genome sequencing of strain FW10M-9.</title>
        <authorList>
            <person name="Heo J."/>
            <person name="Kim S.-J."/>
            <person name="Kim J.-S."/>
            <person name="Hong S.-B."/>
            <person name="Kwon S.-W."/>
        </authorList>
    </citation>
    <scope>NUCLEOTIDE SEQUENCE [LARGE SCALE GENOMIC DNA]</scope>
    <source>
        <strain evidence="1 2">FW10M-9</strain>
    </source>
</reference>
<protein>
    <recommendedName>
        <fullName evidence="3">Helix-turn-helix DNA binding domain protein</fullName>
    </recommendedName>
</protein>
<evidence type="ECO:0000313" key="1">
    <source>
        <dbReference type="EMBL" id="QAY70008.1"/>
    </source>
</evidence>
<dbReference type="AlphaFoldDB" id="A0A4P6FHA2"/>
<dbReference type="KEGG" id="xya:ET471_08160"/>